<keyword evidence="2" id="KW-1185">Reference proteome</keyword>
<organism evidence="1 2">
    <name type="scientific">Blattamonas nauphoetae</name>
    <dbReference type="NCBI Taxonomy" id="2049346"/>
    <lineage>
        <taxon>Eukaryota</taxon>
        <taxon>Metamonada</taxon>
        <taxon>Preaxostyla</taxon>
        <taxon>Oxymonadida</taxon>
        <taxon>Blattamonas</taxon>
    </lineage>
</organism>
<dbReference type="Proteomes" id="UP001281761">
    <property type="component" value="Unassembled WGS sequence"/>
</dbReference>
<dbReference type="EMBL" id="JARBJD010000082">
    <property type="protein sequence ID" value="KAK2954120.1"/>
    <property type="molecule type" value="Genomic_DNA"/>
</dbReference>
<gene>
    <name evidence="1" type="ORF">BLNAU_10937</name>
</gene>
<protein>
    <submittedName>
        <fullName evidence="1">Uncharacterized protein</fullName>
    </submittedName>
</protein>
<comment type="caution">
    <text evidence="1">The sequence shown here is derived from an EMBL/GenBank/DDBJ whole genome shotgun (WGS) entry which is preliminary data.</text>
</comment>
<evidence type="ECO:0000313" key="2">
    <source>
        <dbReference type="Proteomes" id="UP001281761"/>
    </source>
</evidence>
<sequence length="363" mass="42855">MIPQVVAECFRLLDFLLDASAEATVETHNSVHLKDQDLRWVQELVRAINQLMPGLNDFNDMFPRVFHSQLIRLADPLYLKKKADGHEQASFHLVCNNPEWDVFFACLRLLFEPIIRIDLQIDGRERDEKVKREGRERELKTPEVQNWRILQQELYDKAFLVVKELVQNKQEFVEVYRPHLLVMFENDRKGNLLQLVSDSSCIDVGKVVETMDIWESEICGFLRSMRMRKKREGTKEDVEAGQQMREHFEKDAQIRQFLSYSYYPNPRLRMYQQQSIAIKDITASFTFYMEQGQCELLNLNTIHAETQPQLTTLVEHLNRLTDISPPHEYWQGSFPYFMLFLIEEGGRQFLNHLIVVLETRSGP</sequence>
<evidence type="ECO:0000313" key="1">
    <source>
        <dbReference type="EMBL" id="KAK2954120.1"/>
    </source>
</evidence>
<name>A0ABQ9XRV2_9EUKA</name>
<accession>A0ABQ9XRV2</accession>
<reference evidence="1 2" key="1">
    <citation type="journal article" date="2022" name="bioRxiv">
        <title>Genomics of Preaxostyla Flagellates Illuminates Evolutionary Transitions and the Path Towards Mitochondrial Loss.</title>
        <authorList>
            <person name="Novak L.V.F."/>
            <person name="Treitli S.C."/>
            <person name="Pyrih J."/>
            <person name="Halakuc P."/>
            <person name="Pipaliya S.V."/>
            <person name="Vacek V."/>
            <person name="Brzon O."/>
            <person name="Soukal P."/>
            <person name="Eme L."/>
            <person name="Dacks J.B."/>
            <person name="Karnkowska A."/>
            <person name="Elias M."/>
            <person name="Hampl V."/>
        </authorList>
    </citation>
    <scope>NUCLEOTIDE SEQUENCE [LARGE SCALE GENOMIC DNA]</scope>
    <source>
        <strain evidence="1">NAU3</strain>
        <tissue evidence="1">Gut</tissue>
    </source>
</reference>
<proteinExistence type="predicted"/>